<evidence type="ECO:0000313" key="1">
    <source>
        <dbReference type="EMBL" id="KAH7553850.1"/>
    </source>
</evidence>
<dbReference type="EMBL" id="JAFEMO010000012">
    <property type="protein sequence ID" value="KAH7553850.1"/>
    <property type="molecule type" value="Genomic_DNA"/>
</dbReference>
<protein>
    <submittedName>
        <fullName evidence="1">Uncharacterized protein</fullName>
    </submittedName>
</protein>
<dbReference type="Proteomes" id="UP000827721">
    <property type="component" value="Unassembled WGS sequence"/>
</dbReference>
<proteinExistence type="predicted"/>
<evidence type="ECO:0000313" key="2">
    <source>
        <dbReference type="Proteomes" id="UP000827721"/>
    </source>
</evidence>
<sequence>MEKNEPEDLPPRPSPLMLIPLMLRMWLEPVIIRPNNPGRPPAQQLQHSVANYRAVGPDNLRKPPSQELQHSVANYRAVGLDNLRRPP</sequence>
<gene>
    <name evidence="1" type="ORF">JRO89_XS12G0067000</name>
</gene>
<organism evidence="1 2">
    <name type="scientific">Xanthoceras sorbifolium</name>
    <dbReference type="NCBI Taxonomy" id="99658"/>
    <lineage>
        <taxon>Eukaryota</taxon>
        <taxon>Viridiplantae</taxon>
        <taxon>Streptophyta</taxon>
        <taxon>Embryophyta</taxon>
        <taxon>Tracheophyta</taxon>
        <taxon>Spermatophyta</taxon>
        <taxon>Magnoliopsida</taxon>
        <taxon>eudicotyledons</taxon>
        <taxon>Gunneridae</taxon>
        <taxon>Pentapetalae</taxon>
        <taxon>rosids</taxon>
        <taxon>malvids</taxon>
        <taxon>Sapindales</taxon>
        <taxon>Sapindaceae</taxon>
        <taxon>Xanthoceroideae</taxon>
        <taxon>Xanthoceras</taxon>
    </lineage>
</organism>
<keyword evidence="2" id="KW-1185">Reference proteome</keyword>
<accession>A0ABQ8HBI2</accession>
<name>A0ABQ8HBI2_9ROSI</name>
<comment type="caution">
    <text evidence="1">The sequence shown here is derived from an EMBL/GenBank/DDBJ whole genome shotgun (WGS) entry which is preliminary data.</text>
</comment>
<reference evidence="1 2" key="1">
    <citation type="submission" date="2021-02" db="EMBL/GenBank/DDBJ databases">
        <title>Plant Genome Project.</title>
        <authorList>
            <person name="Zhang R.-G."/>
        </authorList>
    </citation>
    <scope>NUCLEOTIDE SEQUENCE [LARGE SCALE GENOMIC DNA]</scope>
    <source>
        <tissue evidence="1">Leaves</tissue>
    </source>
</reference>